<evidence type="ECO:0000313" key="2">
    <source>
        <dbReference type="Ensembl" id="ENSCATP00000006953.1"/>
    </source>
</evidence>
<feature type="region of interest" description="Disordered" evidence="1">
    <location>
        <begin position="59"/>
        <end position="83"/>
    </location>
</feature>
<dbReference type="Proteomes" id="UP000233060">
    <property type="component" value="Unassembled WGS sequence"/>
</dbReference>
<organism evidence="2 3">
    <name type="scientific">Cercocebus atys</name>
    <name type="common">Sooty mangabey</name>
    <name type="synonym">Cercocebus torquatus atys</name>
    <dbReference type="NCBI Taxonomy" id="9531"/>
    <lineage>
        <taxon>Eukaryota</taxon>
        <taxon>Metazoa</taxon>
        <taxon>Chordata</taxon>
        <taxon>Craniata</taxon>
        <taxon>Vertebrata</taxon>
        <taxon>Euteleostomi</taxon>
        <taxon>Mammalia</taxon>
        <taxon>Eutheria</taxon>
        <taxon>Euarchontoglires</taxon>
        <taxon>Primates</taxon>
        <taxon>Haplorrhini</taxon>
        <taxon>Catarrhini</taxon>
        <taxon>Cercopithecidae</taxon>
        <taxon>Cercopithecinae</taxon>
        <taxon>Cercocebus</taxon>
    </lineage>
</organism>
<evidence type="ECO:0000313" key="3">
    <source>
        <dbReference type="Proteomes" id="UP000233060"/>
    </source>
</evidence>
<sequence>MLPEPLEGGDKQTEAGAVTGDCGSGGAGMRSPRRSWRALGGLRDPQSFWGRKIEPQALASGRQSDARRWSAKPVSLASGRHSVSRGFPSFRACPSLFPTLFESLKW</sequence>
<feature type="region of interest" description="Disordered" evidence="1">
    <location>
        <begin position="1"/>
        <end position="33"/>
    </location>
</feature>
<protein>
    <submittedName>
        <fullName evidence="2">Uncharacterized protein</fullName>
    </submittedName>
</protein>
<accession>A0A2K5L1Y7</accession>
<proteinExistence type="predicted"/>
<dbReference type="GeneTree" id="ENSGT00910000147837"/>
<name>A0A2K5L1Y7_CERAT</name>
<dbReference type="AlphaFoldDB" id="A0A2K5L1Y7"/>
<dbReference type="OMA" id="QSDARRW"/>
<keyword evidence="3" id="KW-1185">Reference proteome</keyword>
<reference evidence="2" key="2">
    <citation type="submission" date="2025-09" db="UniProtKB">
        <authorList>
            <consortium name="Ensembl"/>
        </authorList>
    </citation>
    <scope>IDENTIFICATION</scope>
</reference>
<evidence type="ECO:0000256" key="1">
    <source>
        <dbReference type="SAM" id="MobiDB-lite"/>
    </source>
</evidence>
<dbReference type="Ensembl" id="ENSCATT00000024481.1">
    <property type="protein sequence ID" value="ENSCATP00000006953.1"/>
    <property type="gene ID" value="ENSCATG00000021201.1"/>
</dbReference>
<reference evidence="2" key="1">
    <citation type="submission" date="2025-08" db="UniProtKB">
        <authorList>
            <consortium name="Ensembl"/>
        </authorList>
    </citation>
    <scope>IDENTIFICATION</scope>
</reference>